<dbReference type="InterPro" id="IPR001387">
    <property type="entry name" value="Cro/C1-type_HTH"/>
</dbReference>
<feature type="domain" description="HTH cro/C1-type" evidence="1">
    <location>
        <begin position="20"/>
        <end position="61"/>
    </location>
</feature>
<protein>
    <submittedName>
        <fullName evidence="2">Helix-turn-helix transcriptional regulator</fullName>
    </submittedName>
</protein>
<accession>A0ABS3LA73</accession>
<dbReference type="EMBL" id="JAFREM010000016">
    <property type="protein sequence ID" value="MBO1306530.1"/>
    <property type="molecule type" value="Genomic_DNA"/>
</dbReference>
<dbReference type="PROSITE" id="PS50943">
    <property type="entry name" value="HTH_CROC1"/>
    <property type="match status" value="1"/>
</dbReference>
<dbReference type="Proteomes" id="UP000664601">
    <property type="component" value="Unassembled WGS sequence"/>
</dbReference>
<dbReference type="Pfam" id="PF13443">
    <property type="entry name" value="HTH_26"/>
    <property type="match status" value="1"/>
</dbReference>
<evidence type="ECO:0000313" key="3">
    <source>
        <dbReference type="Proteomes" id="UP000664601"/>
    </source>
</evidence>
<name>A0ABS3LA73_9ENTE</name>
<reference evidence="2 3" key="1">
    <citation type="submission" date="2021-03" db="EMBL/GenBank/DDBJ databases">
        <title>Enterococcal diversity collection.</title>
        <authorList>
            <person name="Gilmore M.S."/>
            <person name="Schwartzman J."/>
            <person name="Van Tyne D."/>
            <person name="Martin M."/>
            <person name="Earl A.M."/>
            <person name="Manson A.L."/>
            <person name="Straub T."/>
            <person name="Salamzade R."/>
            <person name="Saavedra J."/>
            <person name="Lebreton F."/>
            <person name="Prichula J."/>
            <person name="Schaufler K."/>
            <person name="Gaca A."/>
            <person name="Sgardioli B."/>
            <person name="Wagenaar J."/>
            <person name="Strong T."/>
        </authorList>
    </citation>
    <scope>NUCLEOTIDE SEQUENCE [LARGE SCALE GENOMIC DNA]</scope>
    <source>
        <strain evidence="2 3">669A</strain>
    </source>
</reference>
<dbReference type="Gene3D" id="1.10.260.40">
    <property type="entry name" value="lambda repressor-like DNA-binding domains"/>
    <property type="match status" value="1"/>
</dbReference>
<evidence type="ECO:0000259" key="1">
    <source>
        <dbReference type="PROSITE" id="PS50943"/>
    </source>
</evidence>
<keyword evidence="3" id="KW-1185">Reference proteome</keyword>
<dbReference type="InterPro" id="IPR010982">
    <property type="entry name" value="Lambda_DNA-bd_dom_sf"/>
</dbReference>
<evidence type="ECO:0000313" key="2">
    <source>
        <dbReference type="EMBL" id="MBO1306530.1"/>
    </source>
</evidence>
<dbReference type="CDD" id="cd00093">
    <property type="entry name" value="HTH_XRE"/>
    <property type="match status" value="1"/>
</dbReference>
<dbReference type="SUPFAM" id="SSF47413">
    <property type="entry name" value="lambda repressor-like DNA-binding domains"/>
    <property type="match status" value="1"/>
</dbReference>
<gene>
    <name evidence="2" type="ORF">JZO70_10175</name>
</gene>
<comment type="caution">
    <text evidence="2">The sequence shown here is derived from an EMBL/GenBank/DDBJ whole genome shotgun (WGS) entry which is preliminary data.</text>
</comment>
<organism evidence="2 3">
    <name type="scientific">Candidatus Enterococcus moelleringii</name>
    <dbReference type="NCBI Taxonomy" id="2815325"/>
    <lineage>
        <taxon>Bacteria</taxon>
        <taxon>Bacillati</taxon>
        <taxon>Bacillota</taxon>
        <taxon>Bacilli</taxon>
        <taxon>Lactobacillales</taxon>
        <taxon>Enterococcaceae</taxon>
        <taxon>Enterococcus</taxon>
    </lineage>
</organism>
<dbReference type="RefSeq" id="WP_207673459.1">
    <property type="nucleotide sequence ID" value="NZ_JAFREM010000016.1"/>
</dbReference>
<proteinExistence type="predicted"/>
<sequence length="214" mass="24620">MIRNNLSILMSERGVKNSTLSFKTGISKNTISSTAQNDGKMIQLETINKICQVLDVTPDMFFSYLPYDLKFSTILSNVKVNGYKNDKNRVDKIIVSDLDLDLFVQVLEKNSVTNTFDFECSQETEWDLCDPYDIRKLHIKSNLDTEFAKFWEAIPTPFQTDLKKEINAVLIADLKKTLITRVTEICKYCALDSDDPESLFEFFSLELQSSLFNF</sequence>